<dbReference type="CDD" id="cd00086">
    <property type="entry name" value="homeodomain"/>
    <property type="match status" value="1"/>
</dbReference>
<dbReference type="InterPro" id="IPR008422">
    <property type="entry name" value="KN_HD"/>
</dbReference>
<feature type="compositionally biased region" description="Basic and acidic residues" evidence="6">
    <location>
        <begin position="643"/>
        <end position="652"/>
    </location>
</feature>
<feature type="compositionally biased region" description="Basic and acidic residues" evidence="6">
    <location>
        <begin position="679"/>
        <end position="689"/>
    </location>
</feature>
<feature type="compositionally biased region" description="Polar residues" evidence="6">
    <location>
        <begin position="47"/>
        <end position="69"/>
    </location>
</feature>
<keyword evidence="2 5" id="KW-0238">DNA-binding</keyword>
<evidence type="ECO:0000259" key="7">
    <source>
        <dbReference type="PROSITE" id="PS50071"/>
    </source>
</evidence>
<dbReference type="SUPFAM" id="SSF46689">
    <property type="entry name" value="Homeodomain-like"/>
    <property type="match status" value="1"/>
</dbReference>
<dbReference type="Pfam" id="PF16493">
    <property type="entry name" value="Meis_PKNOX_N"/>
    <property type="match status" value="1"/>
</dbReference>
<evidence type="ECO:0000256" key="5">
    <source>
        <dbReference type="PROSITE-ProRule" id="PRU00108"/>
    </source>
</evidence>
<dbReference type="GO" id="GO:0006355">
    <property type="term" value="P:regulation of DNA-templated transcription"/>
    <property type="evidence" value="ECO:0007669"/>
    <property type="project" value="InterPro"/>
</dbReference>
<feature type="DNA-binding region" description="Homeobox" evidence="5">
    <location>
        <begin position="757"/>
        <end position="819"/>
    </location>
</feature>
<comment type="subcellular location">
    <subcellularLocation>
        <location evidence="5">Nucleus</location>
    </subcellularLocation>
</comment>
<dbReference type="InterPro" id="IPR009057">
    <property type="entry name" value="Homeodomain-like_sf"/>
</dbReference>
<feature type="region of interest" description="Disordered" evidence="6">
    <location>
        <begin position="443"/>
        <end position="548"/>
    </location>
</feature>
<feature type="compositionally biased region" description="Polar residues" evidence="6">
    <location>
        <begin position="706"/>
        <end position="723"/>
    </location>
</feature>
<accession>A0A0X3NT02</accession>
<feature type="compositionally biased region" description="Low complexity" evidence="6">
    <location>
        <begin position="10"/>
        <end position="31"/>
    </location>
</feature>
<keyword evidence="3 5" id="KW-0371">Homeobox</keyword>
<feature type="region of interest" description="Disordered" evidence="6">
    <location>
        <begin position="627"/>
        <end position="765"/>
    </location>
</feature>
<feature type="compositionally biased region" description="Low complexity" evidence="6">
    <location>
        <begin position="90"/>
        <end position="101"/>
    </location>
</feature>
<feature type="region of interest" description="Disordered" evidence="6">
    <location>
        <begin position="560"/>
        <end position="602"/>
    </location>
</feature>
<feature type="region of interest" description="Disordered" evidence="6">
    <location>
        <begin position="1"/>
        <end position="218"/>
    </location>
</feature>
<evidence type="ECO:0000256" key="2">
    <source>
        <dbReference type="ARBA" id="ARBA00023125"/>
    </source>
</evidence>
<dbReference type="PROSITE" id="PS50071">
    <property type="entry name" value="HOMEOBOX_2"/>
    <property type="match status" value="1"/>
</dbReference>
<dbReference type="AlphaFoldDB" id="A0A0X3NT02"/>
<proteinExistence type="inferred from homology"/>
<dbReference type="GO" id="GO:0005634">
    <property type="term" value="C:nucleus"/>
    <property type="evidence" value="ECO:0007669"/>
    <property type="project" value="UniProtKB-SubCell"/>
</dbReference>
<sequence>MQQVRPSSNGSSPAEAPSLPASHSSPLPGAAVSSVDGTDEQTFAEGTLNSSGSCSSGTLPPHSGSANLEPQQQPPIPQSVPQPRRSRMDSGNNSSNNSGSGKMDVSPHAQQNGRFLEPTNRHQEGGGMYVTSEGPAASTRPSPPPPHPAAPSGTLYSPHPYLAGAQAPSSSSTSGPSPQARTPLMDPMGAMSRIPSSMQQPLSGVSDPPSVSSSSYDMSPMSSRQAIYDHPLYPLLTLIFEKCELATCTPRDRNVSRSSGNSLPNDSLHLSTSFGTDSAVWSSESFNSDIFVFAEELARAQKPIRTGNNDVDSLIIQAIQVLRFHLLEIEKVHELCDNFCSRYISSLRSRMPTDLMVEDRESAGSTGSANSPQASSQHGLSGPHAGHRQSHLPLDPSHISPAEGSELGGGRGFGVDRFSPLDSTARAMYGAAGGQMNELSGLGQIYPSMGQHSSSHPMTADQRRASYPAGAGGPYEHRNSPFFDAQNPASGYATGHPLHTSQSQHQVHQQPQQQQQHYSRDSFHPTDSFPCSGGGRGAAPSSTDAVPTTSAYTTASLLSNHHHHHHQQQQQQHSLAGYGSGSPPMYKGPQCPPGGGGGGGISLEHRNSSLYVNDLLPMKNSANDVQLSLKHSPPLPGSGSSRKSSDAEDRESPSTGDGSRCLSRGGGGGSGRSVGGGSRSDRGSRDGLGTHHPTSNGRPQPFDGQGNRSLQHTPMSRFHTSSGGHDVSSETGDGIDNSIGSGENMDDFDSDDKSSKRQKKRGIFPKAATNTMRAWLFQHLTHPYPSEEQKKQLASDTGLTILQVNNWFINARRRIVQPMIDQSNRSGPHGYPMDGPGCMPYMDNQHFAAYGRSGEWCSLSSVEL</sequence>
<gene>
    <name evidence="8" type="ORF">TR114578</name>
</gene>
<dbReference type="Gene3D" id="1.10.10.60">
    <property type="entry name" value="Homeodomain-like"/>
    <property type="match status" value="1"/>
</dbReference>
<organism evidence="8">
    <name type="scientific">Schistocephalus solidus</name>
    <name type="common">Tapeworm</name>
    <dbReference type="NCBI Taxonomy" id="70667"/>
    <lineage>
        <taxon>Eukaryota</taxon>
        <taxon>Metazoa</taxon>
        <taxon>Spiralia</taxon>
        <taxon>Lophotrochozoa</taxon>
        <taxon>Platyhelminthes</taxon>
        <taxon>Cestoda</taxon>
        <taxon>Eucestoda</taxon>
        <taxon>Diphyllobothriidea</taxon>
        <taxon>Diphyllobothriidae</taxon>
        <taxon>Schistocephalus</taxon>
    </lineage>
</organism>
<keyword evidence="4 5" id="KW-0539">Nucleus</keyword>
<dbReference type="PANTHER" id="PTHR11850">
    <property type="entry name" value="HOMEOBOX PROTEIN TRANSCRIPTION FACTORS"/>
    <property type="match status" value="1"/>
</dbReference>
<feature type="compositionally biased region" description="Low complexity" evidence="6">
    <location>
        <begin position="163"/>
        <end position="180"/>
    </location>
</feature>
<evidence type="ECO:0000256" key="6">
    <source>
        <dbReference type="SAM" id="MobiDB-lite"/>
    </source>
</evidence>
<dbReference type="EMBL" id="GEEE01020507">
    <property type="protein sequence ID" value="JAP42718.1"/>
    <property type="molecule type" value="Transcribed_RNA"/>
</dbReference>
<protein>
    <recommendedName>
        <fullName evidence="7">Homeobox domain-containing protein</fullName>
    </recommendedName>
</protein>
<evidence type="ECO:0000256" key="1">
    <source>
        <dbReference type="ARBA" id="ARBA00009661"/>
    </source>
</evidence>
<dbReference type="GO" id="GO:0003677">
    <property type="term" value="F:DNA binding"/>
    <property type="evidence" value="ECO:0007669"/>
    <property type="project" value="UniProtKB-UniRule"/>
</dbReference>
<feature type="region of interest" description="Disordered" evidence="6">
    <location>
        <begin position="359"/>
        <end position="415"/>
    </location>
</feature>
<dbReference type="InterPro" id="IPR001356">
    <property type="entry name" value="HD"/>
</dbReference>
<dbReference type="InterPro" id="IPR050224">
    <property type="entry name" value="TALE_homeobox"/>
</dbReference>
<feature type="compositionally biased region" description="Gly residues" evidence="6">
    <location>
        <begin position="664"/>
        <end position="678"/>
    </location>
</feature>
<comment type="similarity">
    <text evidence="1">Belongs to the TALE/MEIS homeobox family.</text>
</comment>
<dbReference type="SMART" id="SM00389">
    <property type="entry name" value="HOX"/>
    <property type="match status" value="1"/>
</dbReference>
<feature type="compositionally biased region" description="Polar residues" evidence="6">
    <location>
        <begin position="363"/>
        <end position="379"/>
    </location>
</feature>
<evidence type="ECO:0000256" key="3">
    <source>
        <dbReference type="ARBA" id="ARBA00023155"/>
    </source>
</evidence>
<dbReference type="Pfam" id="PF05920">
    <property type="entry name" value="Homeobox_KN"/>
    <property type="match status" value="1"/>
</dbReference>
<evidence type="ECO:0000313" key="8">
    <source>
        <dbReference type="EMBL" id="JAP42718.1"/>
    </source>
</evidence>
<name>A0A0X3NT02_SCHSO</name>
<reference evidence="8" key="1">
    <citation type="submission" date="2016-01" db="EMBL/GenBank/DDBJ databases">
        <title>Reference transcriptome for the parasite Schistocephalus solidus: insights into the molecular evolution of parasitism.</title>
        <authorList>
            <person name="Hebert F.O."/>
            <person name="Grambauer S."/>
            <person name="Barber I."/>
            <person name="Landry C.R."/>
            <person name="Aubin-Horth N."/>
        </authorList>
    </citation>
    <scope>NUCLEOTIDE SEQUENCE</scope>
</reference>
<evidence type="ECO:0000256" key="4">
    <source>
        <dbReference type="ARBA" id="ARBA00023242"/>
    </source>
</evidence>
<feature type="compositionally biased region" description="Low complexity" evidence="6">
    <location>
        <begin position="203"/>
        <end position="218"/>
    </location>
</feature>
<dbReference type="InterPro" id="IPR032453">
    <property type="entry name" value="PKNOX/Meis_N"/>
</dbReference>
<feature type="compositionally biased region" description="Low complexity" evidence="6">
    <location>
        <begin position="501"/>
        <end position="517"/>
    </location>
</feature>
<feature type="domain" description="Homeobox" evidence="7">
    <location>
        <begin position="755"/>
        <end position="818"/>
    </location>
</feature>
<dbReference type="FunFam" id="1.10.10.60:FF:000004">
    <property type="entry name" value="Meis2 homeobox isoform 2c"/>
    <property type="match status" value="1"/>
</dbReference>